<dbReference type="Proteomes" id="UP000192578">
    <property type="component" value="Unassembled WGS sequence"/>
</dbReference>
<accession>A0A1W0WQC3</accession>
<feature type="signal peptide" evidence="1">
    <location>
        <begin position="1"/>
        <end position="20"/>
    </location>
</feature>
<organism evidence="2 3">
    <name type="scientific">Hypsibius exemplaris</name>
    <name type="common">Freshwater tardigrade</name>
    <dbReference type="NCBI Taxonomy" id="2072580"/>
    <lineage>
        <taxon>Eukaryota</taxon>
        <taxon>Metazoa</taxon>
        <taxon>Ecdysozoa</taxon>
        <taxon>Tardigrada</taxon>
        <taxon>Eutardigrada</taxon>
        <taxon>Parachela</taxon>
        <taxon>Hypsibioidea</taxon>
        <taxon>Hypsibiidae</taxon>
        <taxon>Hypsibius</taxon>
    </lineage>
</organism>
<keyword evidence="1" id="KW-0732">Signal</keyword>
<evidence type="ECO:0000256" key="1">
    <source>
        <dbReference type="SAM" id="SignalP"/>
    </source>
</evidence>
<sequence>MKLIYICIILVACGCTVVNCYYPWNWNPWNWQYRPSRHVAVEIYIFPSLNDFLAWWHGDGTFSSWKNNVPDGDREDTTTTARTTEVPISSTPFLDKKVVVDYFCYYYTDLTYYCKTKCDYNDGERTLATSTIDTQLKYYDMNCTEQVEMNQTRWSGGPQSILSGRYIDTSKEKDILATCAFFTGNEFACDGVSSCTSSNNENRCGSAAPWSGSYIGSPQTGFTLNGTIVRTFSNPT</sequence>
<proteinExistence type="predicted"/>
<feature type="chain" id="PRO_5012799993" evidence="1">
    <location>
        <begin position="21"/>
        <end position="236"/>
    </location>
</feature>
<protein>
    <submittedName>
        <fullName evidence="2">Uncharacterized protein</fullName>
    </submittedName>
</protein>
<evidence type="ECO:0000313" key="2">
    <source>
        <dbReference type="EMBL" id="OQV17411.1"/>
    </source>
</evidence>
<reference evidence="3" key="1">
    <citation type="submission" date="2017-01" db="EMBL/GenBank/DDBJ databases">
        <title>Comparative genomics of anhydrobiosis in the tardigrade Hypsibius dujardini.</title>
        <authorList>
            <person name="Yoshida Y."/>
            <person name="Koutsovoulos G."/>
            <person name="Laetsch D."/>
            <person name="Stevens L."/>
            <person name="Kumar S."/>
            <person name="Horikawa D."/>
            <person name="Ishino K."/>
            <person name="Komine S."/>
            <person name="Tomita M."/>
            <person name="Blaxter M."/>
            <person name="Arakawa K."/>
        </authorList>
    </citation>
    <scope>NUCLEOTIDE SEQUENCE [LARGE SCALE GENOMIC DNA]</scope>
    <source>
        <strain evidence="3">Z151</strain>
    </source>
</reference>
<dbReference type="EMBL" id="MTYJ01000061">
    <property type="protein sequence ID" value="OQV17411.1"/>
    <property type="molecule type" value="Genomic_DNA"/>
</dbReference>
<dbReference type="AlphaFoldDB" id="A0A1W0WQC3"/>
<evidence type="ECO:0000313" key="3">
    <source>
        <dbReference type="Proteomes" id="UP000192578"/>
    </source>
</evidence>
<gene>
    <name evidence="2" type="ORF">BV898_08514</name>
</gene>
<keyword evidence="3" id="KW-1185">Reference proteome</keyword>
<name>A0A1W0WQC3_HYPEX</name>
<dbReference type="PROSITE" id="PS51257">
    <property type="entry name" value="PROKAR_LIPOPROTEIN"/>
    <property type="match status" value="1"/>
</dbReference>
<comment type="caution">
    <text evidence="2">The sequence shown here is derived from an EMBL/GenBank/DDBJ whole genome shotgun (WGS) entry which is preliminary data.</text>
</comment>